<feature type="disulfide bond" evidence="2">
    <location>
        <begin position="77"/>
        <end position="94"/>
    </location>
</feature>
<dbReference type="PROSITE" id="PS01180">
    <property type="entry name" value="CUB"/>
    <property type="match status" value="1"/>
</dbReference>
<feature type="region of interest" description="Disordered" evidence="3">
    <location>
        <begin position="212"/>
        <end position="269"/>
    </location>
</feature>
<feature type="compositionally biased region" description="Polar residues" evidence="3">
    <location>
        <begin position="255"/>
        <end position="269"/>
    </location>
</feature>
<keyword evidence="1 2" id="KW-1015">Disulfide bond</keyword>
<evidence type="ECO:0000313" key="6">
    <source>
        <dbReference type="Proteomes" id="UP000299102"/>
    </source>
</evidence>
<dbReference type="STRING" id="151549.A0A4C1UMM7"/>
<evidence type="ECO:0000256" key="3">
    <source>
        <dbReference type="SAM" id="MobiDB-lite"/>
    </source>
</evidence>
<dbReference type="InterPro" id="IPR058698">
    <property type="entry name" value="CUB_metazoa"/>
</dbReference>
<comment type="caution">
    <text evidence="2">Lacks conserved residue(s) required for the propagation of feature annotation.</text>
</comment>
<dbReference type="EMBL" id="BGZK01000197">
    <property type="protein sequence ID" value="GBP27688.1"/>
    <property type="molecule type" value="Genomic_DNA"/>
</dbReference>
<evidence type="ECO:0000256" key="2">
    <source>
        <dbReference type="PROSITE-ProRule" id="PRU00059"/>
    </source>
</evidence>
<dbReference type="AlphaFoldDB" id="A0A4C1UMM7"/>
<accession>A0A4C1UMM7</accession>
<dbReference type="InterPro" id="IPR000859">
    <property type="entry name" value="CUB_dom"/>
</dbReference>
<reference evidence="5 6" key="1">
    <citation type="journal article" date="2019" name="Commun. Biol.">
        <title>The bagworm genome reveals a unique fibroin gene that provides high tensile strength.</title>
        <authorList>
            <person name="Kono N."/>
            <person name="Nakamura H."/>
            <person name="Ohtoshi R."/>
            <person name="Tomita M."/>
            <person name="Numata K."/>
            <person name="Arakawa K."/>
        </authorList>
    </citation>
    <scope>NUCLEOTIDE SEQUENCE [LARGE SCALE GENOMIC DNA]</scope>
</reference>
<keyword evidence="6" id="KW-1185">Reference proteome</keyword>
<sequence length="412" mass="45559">MSTRMPANTHAQLHRSVVRCGRQNNISYFVSPGFPELWPGDENCDITIEKVHGGITQLKIDFIHFNIGQPNRSTGACDEDVMLLNSDGNEFKLCGQNHGQHIYYTFSTGESARFGSDELAGAGSAALSVRAAGARAPRLWLLKLTQLPLAQAAPHDCLQYYTADNGTITTFNYADNGRHLASQNYRACVRRNTGRCAIRYVPCSERSFRIGSSDGSPAVLDPADQGPTDGMMPVQEPDRPQDEVEGSGDDPNVEMASQSNTASTARPSSMGSRIWNFFWPSWMWGQRRGKNFRWSPYAQHYSSIKQEDLRFFGYGNFGNGLKGYGRLRCNDRITIPCDNEYFITNSVYTPGVCDPHHCGNAFCPGRRFADCRVESSISPFALSVNFGPPAPKRSAEDNIGACLLYTQLPCDA</sequence>
<dbReference type="Gene3D" id="2.60.120.290">
    <property type="entry name" value="Spermadhesin, CUB domain"/>
    <property type="match status" value="1"/>
</dbReference>
<protein>
    <recommendedName>
        <fullName evidence="4">CUB domain-containing protein</fullName>
    </recommendedName>
</protein>
<evidence type="ECO:0000313" key="5">
    <source>
        <dbReference type="EMBL" id="GBP27688.1"/>
    </source>
</evidence>
<feature type="compositionally biased region" description="Acidic residues" evidence="3">
    <location>
        <begin position="243"/>
        <end position="252"/>
    </location>
</feature>
<dbReference type="SUPFAM" id="SSF49854">
    <property type="entry name" value="Spermadhesin, CUB domain"/>
    <property type="match status" value="1"/>
</dbReference>
<proteinExistence type="predicted"/>
<dbReference type="Proteomes" id="UP000299102">
    <property type="component" value="Unassembled WGS sequence"/>
</dbReference>
<dbReference type="OrthoDB" id="6344756at2759"/>
<dbReference type="PANTHER" id="PTHR33236">
    <property type="entry name" value="INTRAFLAGELLAR TRANSPORT PROTEIN 122 FAMILY PROTEIN-RELATED"/>
    <property type="match status" value="1"/>
</dbReference>
<evidence type="ECO:0000259" key="4">
    <source>
        <dbReference type="PROSITE" id="PS01180"/>
    </source>
</evidence>
<gene>
    <name evidence="5" type="ORF">EVAR_12734_1</name>
</gene>
<organism evidence="5 6">
    <name type="scientific">Eumeta variegata</name>
    <name type="common">Bagworm moth</name>
    <name type="synonym">Eumeta japonica</name>
    <dbReference type="NCBI Taxonomy" id="151549"/>
    <lineage>
        <taxon>Eukaryota</taxon>
        <taxon>Metazoa</taxon>
        <taxon>Ecdysozoa</taxon>
        <taxon>Arthropoda</taxon>
        <taxon>Hexapoda</taxon>
        <taxon>Insecta</taxon>
        <taxon>Pterygota</taxon>
        <taxon>Neoptera</taxon>
        <taxon>Endopterygota</taxon>
        <taxon>Lepidoptera</taxon>
        <taxon>Glossata</taxon>
        <taxon>Ditrysia</taxon>
        <taxon>Tineoidea</taxon>
        <taxon>Psychidae</taxon>
        <taxon>Oiketicinae</taxon>
        <taxon>Eumeta</taxon>
    </lineage>
</organism>
<comment type="caution">
    <text evidence="5">The sequence shown here is derived from an EMBL/GenBank/DDBJ whole genome shotgun (WGS) entry which is preliminary data.</text>
</comment>
<name>A0A4C1UMM7_EUMVA</name>
<dbReference type="Pfam" id="PF26080">
    <property type="entry name" value="CUB_animal"/>
    <property type="match status" value="2"/>
</dbReference>
<feature type="domain" description="CUB" evidence="4">
    <location>
        <begin position="9"/>
        <end position="131"/>
    </location>
</feature>
<evidence type="ECO:0000256" key="1">
    <source>
        <dbReference type="ARBA" id="ARBA00023157"/>
    </source>
</evidence>
<dbReference type="InterPro" id="IPR035914">
    <property type="entry name" value="Sperma_CUB_dom_sf"/>
</dbReference>
<dbReference type="PANTHER" id="PTHR33236:SF4">
    <property type="entry name" value="CUB DOMAIN-CONTAINING PROTEIN"/>
    <property type="match status" value="1"/>
</dbReference>